<feature type="non-terminal residue" evidence="2">
    <location>
        <position position="1"/>
    </location>
</feature>
<gene>
    <name evidence="2" type="ORF">Tci_656133</name>
</gene>
<name>A0A699KA65_TANCI</name>
<protein>
    <recommendedName>
        <fullName evidence="3">Synaptobrevin, longin-like domain protein</fullName>
    </recommendedName>
</protein>
<comment type="caution">
    <text evidence="2">The sequence shown here is derived from an EMBL/GenBank/DDBJ whole genome shotgun (WGS) entry which is preliminary data.</text>
</comment>
<evidence type="ECO:0000256" key="1">
    <source>
        <dbReference type="SAM" id="MobiDB-lite"/>
    </source>
</evidence>
<feature type="region of interest" description="Disordered" evidence="1">
    <location>
        <begin position="217"/>
        <end position="248"/>
    </location>
</feature>
<feature type="compositionally biased region" description="Pro residues" evidence="1">
    <location>
        <begin position="217"/>
        <end position="228"/>
    </location>
</feature>
<evidence type="ECO:0000313" key="2">
    <source>
        <dbReference type="EMBL" id="GFA84161.1"/>
    </source>
</evidence>
<dbReference type="AlphaFoldDB" id="A0A699KA65"/>
<proteinExistence type="predicted"/>
<dbReference type="EMBL" id="BKCJ010498397">
    <property type="protein sequence ID" value="GFA84161.1"/>
    <property type="molecule type" value="Genomic_DNA"/>
</dbReference>
<organism evidence="2">
    <name type="scientific">Tanacetum cinerariifolium</name>
    <name type="common">Dalmatian daisy</name>
    <name type="synonym">Chrysanthemum cinerariifolium</name>
    <dbReference type="NCBI Taxonomy" id="118510"/>
    <lineage>
        <taxon>Eukaryota</taxon>
        <taxon>Viridiplantae</taxon>
        <taxon>Streptophyta</taxon>
        <taxon>Embryophyta</taxon>
        <taxon>Tracheophyta</taxon>
        <taxon>Spermatophyta</taxon>
        <taxon>Magnoliopsida</taxon>
        <taxon>eudicotyledons</taxon>
        <taxon>Gunneridae</taxon>
        <taxon>Pentapetalae</taxon>
        <taxon>asterids</taxon>
        <taxon>campanulids</taxon>
        <taxon>Asterales</taxon>
        <taxon>Asteraceae</taxon>
        <taxon>Asteroideae</taxon>
        <taxon>Anthemideae</taxon>
        <taxon>Anthemidinae</taxon>
        <taxon>Tanacetum</taxon>
    </lineage>
</organism>
<sequence length="640" mass="73979">GFEQIIDFLSGSYIHHALTVNPQVYILCIKQFWNKAVVKRSGDVTRLQALVDKKRIVISKEVVREILQLNDAEGVVCLPNEEIFAGLKRMGYEKPSTKLTFYKAFFSTQWKFFIHTILHSLSAKRTSWNEFSSAMSFALIYLSSGQRFNFSKYIFESLVRNVDSTLKFYMYPRVEAPLFKTMLVVRDVDPEEEVQVPAQDDVVQEHVIEEIATEVVPPTPTLPLPSSPVIPSTTPYQSPSPPQPQAAEDDVENVFNQGRISVDIDEGVKLVVDQEKDAKIEGRHADTQAEIYNIDLHHSSKVLSMQEDTKVQEAVEVVTTTKLITEVVTAAATQVAAASTPIPAAKPKVLKIDAAPAVSTRRRKGVVIRDLEEELHIDTPAETPTEELEKKHEEAYKQIDWNAAFNHVQAKETQYIKRYHRFKKKPQSESEARKNMISYLKNTEGYKMEFFMGKTYDQILLIFQAKFDANMKFLFKTREEMEKEDEEIIKNINETPAQKAAKRRKLSEEVQKDDNLRGRLEIVQDEDDDVFVEAIPIAQKVPVVYYQVVVIDNKPRYKIIRADDTHQFYINFITLLKNFDREDLETLWRIVKDRFSTKKPTNFSDEYLLFTLRIMFRELDEQDPIWRNQKSVYGLALVKR</sequence>
<evidence type="ECO:0008006" key="3">
    <source>
        <dbReference type="Google" id="ProtNLM"/>
    </source>
</evidence>
<accession>A0A699KA65</accession>
<reference evidence="2" key="1">
    <citation type="journal article" date="2019" name="Sci. Rep.">
        <title>Draft genome of Tanacetum cinerariifolium, the natural source of mosquito coil.</title>
        <authorList>
            <person name="Yamashiro T."/>
            <person name="Shiraishi A."/>
            <person name="Satake H."/>
            <person name="Nakayama K."/>
        </authorList>
    </citation>
    <scope>NUCLEOTIDE SEQUENCE</scope>
</reference>